<dbReference type="Proteomes" id="UP000799118">
    <property type="component" value="Unassembled WGS sequence"/>
</dbReference>
<keyword evidence="3" id="KW-1185">Reference proteome</keyword>
<feature type="compositionally biased region" description="Pro residues" evidence="1">
    <location>
        <begin position="263"/>
        <end position="289"/>
    </location>
</feature>
<dbReference type="AlphaFoldDB" id="A0A6A4GJD0"/>
<accession>A0A6A4GJD0</accession>
<gene>
    <name evidence="2" type="ORF">BT96DRAFT_1006772</name>
</gene>
<evidence type="ECO:0000256" key="1">
    <source>
        <dbReference type="SAM" id="MobiDB-lite"/>
    </source>
</evidence>
<dbReference type="EMBL" id="ML769951">
    <property type="protein sequence ID" value="KAE9385721.1"/>
    <property type="molecule type" value="Genomic_DNA"/>
</dbReference>
<evidence type="ECO:0000313" key="3">
    <source>
        <dbReference type="Proteomes" id="UP000799118"/>
    </source>
</evidence>
<evidence type="ECO:0000313" key="2">
    <source>
        <dbReference type="EMBL" id="KAE9385721.1"/>
    </source>
</evidence>
<name>A0A6A4GJD0_9AGAR</name>
<proteinExistence type="predicted"/>
<organism evidence="2 3">
    <name type="scientific">Gymnopus androsaceus JB14</name>
    <dbReference type="NCBI Taxonomy" id="1447944"/>
    <lineage>
        <taxon>Eukaryota</taxon>
        <taxon>Fungi</taxon>
        <taxon>Dikarya</taxon>
        <taxon>Basidiomycota</taxon>
        <taxon>Agaricomycotina</taxon>
        <taxon>Agaricomycetes</taxon>
        <taxon>Agaricomycetidae</taxon>
        <taxon>Agaricales</taxon>
        <taxon>Marasmiineae</taxon>
        <taxon>Omphalotaceae</taxon>
        <taxon>Gymnopus</taxon>
    </lineage>
</organism>
<feature type="region of interest" description="Disordered" evidence="1">
    <location>
        <begin position="233"/>
        <end position="289"/>
    </location>
</feature>
<sequence length="530" mass="59395">MPSSGGRIRDHVKATTQHVDCSCGYSEASEMREATPYEEIRSWVIWGKVLELYRQDQCQSMKLNQKEKRWLKKLKNEGLPNAQWNEILTNAPYLPDPLISPWSHGGIGPSYDDCQYPDIPLHPSVITSCIPFNAIAAAQGLPALSNGQRQDQPRFLIPIGSILDQPSSYPIWQLYPQIALETIGQPVLQLGPALAAPPIAFPPPLVLQSLGPSLPADPASAIASSLDIPSSPVATSSYTPPPIVSDFPQTSSFQESVERSPPIDIPSPPAATPVHTPPVHTPPVHTPPVHTPPPFVSDSPQIPSFEELVEKLAMNDSLPGMAMLLQEFQRIRVPLPSYQAEGTTRPSMVLPCYQSLWDPVKTEDLHTHVPKNILYCLPLRELLPEPITNLEEAENELRHRYYWTTEKVDFSTPARLDFARKWQQDSLMQRIMHLDIQEKREEMNIGWTLPTMVGAAPRRIPYSSRKEEVDIGGWPGVRILGSEWILTLWRLADLGTDIDFMALEDFMTLMDKGTTIRWLCRMVIRTVSSL</sequence>
<reference evidence="2" key="1">
    <citation type="journal article" date="2019" name="Environ. Microbiol.">
        <title>Fungal ecological strategies reflected in gene transcription - a case study of two litter decomposers.</title>
        <authorList>
            <person name="Barbi F."/>
            <person name="Kohler A."/>
            <person name="Barry K."/>
            <person name="Baskaran P."/>
            <person name="Daum C."/>
            <person name="Fauchery L."/>
            <person name="Ihrmark K."/>
            <person name="Kuo A."/>
            <person name="LaButti K."/>
            <person name="Lipzen A."/>
            <person name="Morin E."/>
            <person name="Grigoriev I.V."/>
            <person name="Henrissat B."/>
            <person name="Lindahl B."/>
            <person name="Martin F."/>
        </authorList>
    </citation>
    <scope>NUCLEOTIDE SEQUENCE</scope>
    <source>
        <strain evidence="2">JB14</strain>
    </source>
</reference>
<protein>
    <submittedName>
        <fullName evidence="2">Uncharacterized protein</fullName>
    </submittedName>
</protein>